<gene>
    <name evidence="1" type="ORF">A9J31_04610</name>
</gene>
<evidence type="ECO:0000313" key="1">
    <source>
        <dbReference type="EMBL" id="OBX28581.1"/>
    </source>
</evidence>
<dbReference type="STRING" id="1443941.A9J31_04610"/>
<dbReference type="RefSeq" id="WP_067764998.1">
    <property type="nucleotide sequence ID" value="NZ_LZDS01000025.1"/>
</dbReference>
<evidence type="ECO:0000313" key="2">
    <source>
        <dbReference type="Proteomes" id="UP000185753"/>
    </source>
</evidence>
<protein>
    <submittedName>
        <fullName evidence="1">GDYXXLXY protein</fullName>
    </submittedName>
</protein>
<reference evidence="2" key="1">
    <citation type="submission" date="2016-06" db="EMBL/GenBank/DDBJ databases">
        <authorList>
            <person name="Radolfova-Krizova L."/>
            <person name="Nemec A."/>
        </authorList>
    </citation>
    <scope>NUCLEOTIDE SEQUENCE [LARGE SCALE GENOMIC DNA]</scope>
    <source>
        <strain evidence="2">ANC 4275</strain>
    </source>
</reference>
<dbReference type="Pfam" id="PF14345">
    <property type="entry name" value="GDYXXLXY"/>
    <property type="match status" value="1"/>
</dbReference>
<comment type="caution">
    <text evidence="1">The sequence shown here is derived from an EMBL/GenBank/DDBJ whole genome shotgun (WGS) entry which is preliminary data.</text>
</comment>
<sequence length="202" mass="22917">MQKMLPLVLATLSIILFGLMIARHEWHLAHSDHIYVKLQPVDPRSLIQGDYMALNYDLYFGGKPPQATSTDVQIAQDRTTENLEREYFIDQASILSYVQLDAQHRVIRTSFNPDVLTMYPNSSTKLILKNSENTFDGLYPAARSYLFAEGLEACYRDAQYAALKVKKNGQPLLVGLVGENLQAFDCEQKQAWWKGSKATLVN</sequence>
<dbReference type="AlphaFoldDB" id="A0A1A7R9J6"/>
<dbReference type="EMBL" id="LZDS01000025">
    <property type="protein sequence ID" value="OBX28581.1"/>
    <property type="molecule type" value="Genomic_DNA"/>
</dbReference>
<keyword evidence="2" id="KW-1185">Reference proteome</keyword>
<name>A0A1A7R9J6_9GAMM</name>
<dbReference type="OrthoDB" id="4868247at2"/>
<organism evidence="1 2">
    <name type="scientific">Acinetobacter gandensis</name>
    <dbReference type="NCBI Taxonomy" id="1443941"/>
    <lineage>
        <taxon>Bacteria</taxon>
        <taxon>Pseudomonadati</taxon>
        <taxon>Pseudomonadota</taxon>
        <taxon>Gammaproteobacteria</taxon>
        <taxon>Moraxellales</taxon>
        <taxon>Moraxellaceae</taxon>
        <taxon>Acinetobacter</taxon>
    </lineage>
</organism>
<proteinExistence type="predicted"/>
<dbReference type="InterPro" id="IPR025833">
    <property type="entry name" value="GDYXXLXY"/>
</dbReference>
<accession>A0A1A7R9J6</accession>
<dbReference type="Proteomes" id="UP000185753">
    <property type="component" value="Unassembled WGS sequence"/>
</dbReference>